<feature type="compositionally biased region" description="Polar residues" evidence="1">
    <location>
        <begin position="62"/>
        <end position="80"/>
    </location>
</feature>
<dbReference type="Proteomes" id="UP000515153">
    <property type="component" value="Unplaced"/>
</dbReference>
<keyword evidence="2" id="KW-1185">Reference proteome</keyword>
<dbReference type="RefSeq" id="XP_030976177.1">
    <property type="nucleotide sequence ID" value="XM_031132233.1"/>
</dbReference>
<evidence type="ECO:0000313" key="2">
    <source>
        <dbReference type="Proteomes" id="UP000515153"/>
    </source>
</evidence>
<accession>A0A6P8AMN2</accession>
<name>A0A6P8AMN2_PYRGI</name>
<evidence type="ECO:0000256" key="1">
    <source>
        <dbReference type="SAM" id="MobiDB-lite"/>
    </source>
</evidence>
<feature type="region of interest" description="Disordered" evidence="1">
    <location>
        <begin position="1"/>
        <end position="49"/>
    </location>
</feature>
<sequence length="151" mass="16230">MDGFGRSSRQDRSLSTSASNRLLDPEAAVGKTGSKPGPTRRRRAHGLMQPRVAPWEGLTYCVTSPSRDSRPASIQTSQDRAPQMAMQRQPGSEPGDKWGLSLCEQPEADAGGVPGKDASLAIAWHPSTMGRCCQVGHHPYLVCQAPMAKYG</sequence>
<dbReference type="GeneID" id="41967138"/>
<evidence type="ECO:0000313" key="3">
    <source>
        <dbReference type="RefSeq" id="XP_030976177.1"/>
    </source>
</evidence>
<gene>
    <name evidence="3" type="ORF">PgNI_12279</name>
</gene>
<protein>
    <submittedName>
        <fullName evidence="3">Uncharacterized protein</fullName>
    </submittedName>
</protein>
<organism evidence="2 3">
    <name type="scientific">Pyricularia grisea</name>
    <name type="common">Crabgrass-specific blast fungus</name>
    <name type="synonym">Magnaporthe grisea</name>
    <dbReference type="NCBI Taxonomy" id="148305"/>
    <lineage>
        <taxon>Eukaryota</taxon>
        <taxon>Fungi</taxon>
        <taxon>Dikarya</taxon>
        <taxon>Ascomycota</taxon>
        <taxon>Pezizomycotina</taxon>
        <taxon>Sordariomycetes</taxon>
        <taxon>Sordariomycetidae</taxon>
        <taxon>Magnaporthales</taxon>
        <taxon>Pyriculariaceae</taxon>
        <taxon>Pyricularia</taxon>
    </lineage>
</organism>
<proteinExistence type="predicted"/>
<reference evidence="3" key="2">
    <citation type="submission" date="2019-10" db="EMBL/GenBank/DDBJ databases">
        <authorList>
            <consortium name="NCBI Genome Project"/>
        </authorList>
    </citation>
    <scope>NUCLEOTIDE SEQUENCE</scope>
    <source>
        <strain evidence="3">NI907</strain>
    </source>
</reference>
<feature type="region of interest" description="Disordered" evidence="1">
    <location>
        <begin position="62"/>
        <end position="114"/>
    </location>
</feature>
<reference evidence="3" key="1">
    <citation type="journal article" date="2019" name="Mol. Biol. Evol.">
        <title>Blast fungal genomes show frequent chromosomal changes, gene gains and losses, and effector gene turnover.</title>
        <authorList>
            <person name="Gomez Luciano L.B."/>
            <person name="Jason Tsai I."/>
            <person name="Chuma I."/>
            <person name="Tosa Y."/>
            <person name="Chen Y.H."/>
            <person name="Li J.Y."/>
            <person name="Li M.Y."/>
            <person name="Jade Lu M.Y."/>
            <person name="Nakayashiki H."/>
            <person name="Li W.H."/>
        </authorList>
    </citation>
    <scope>NUCLEOTIDE SEQUENCE</scope>
    <source>
        <strain evidence="3">NI907</strain>
    </source>
</reference>
<reference evidence="3" key="3">
    <citation type="submission" date="2025-08" db="UniProtKB">
        <authorList>
            <consortium name="RefSeq"/>
        </authorList>
    </citation>
    <scope>IDENTIFICATION</scope>
    <source>
        <strain evidence="3">NI907</strain>
    </source>
</reference>
<dbReference type="KEGG" id="pgri:PgNI_12279"/>
<dbReference type="AlphaFoldDB" id="A0A6P8AMN2"/>